<feature type="domain" description="Integrase catalytic" evidence="2">
    <location>
        <begin position="1426"/>
        <end position="1618"/>
    </location>
</feature>
<dbReference type="SUPFAM" id="SSF53098">
    <property type="entry name" value="Ribonuclease H-like"/>
    <property type="match status" value="1"/>
</dbReference>
<dbReference type="Pfam" id="PF05380">
    <property type="entry name" value="Peptidase_A17"/>
    <property type="match status" value="1"/>
</dbReference>
<dbReference type="PANTHER" id="PTHR47331:SF1">
    <property type="entry name" value="GAG-LIKE PROTEIN"/>
    <property type="match status" value="1"/>
</dbReference>
<evidence type="ECO:0000313" key="3">
    <source>
        <dbReference type="EMBL" id="KAL0859495.1"/>
    </source>
</evidence>
<feature type="region of interest" description="Disordered" evidence="1">
    <location>
        <begin position="108"/>
        <end position="128"/>
    </location>
</feature>
<evidence type="ECO:0000313" key="4">
    <source>
        <dbReference type="Proteomes" id="UP001549920"/>
    </source>
</evidence>
<comment type="caution">
    <text evidence="3">The sequence shown here is derived from an EMBL/GenBank/DDBJ whole genome shotgun (WGS) entry which is preliminary data.</text>
</comment>
<dbReference type="Gene3D" id="1.10.340.70">
    <property type="match status" value="1"/>
</dbReference>
<dbReference type="InterPro" id="IPR036397">
    <property type="entry name" value="RNaseH_sf"/>
</dbReference>
<dbReference type="PROSITE" id="PS50994">
    <property type="entry name" value="INTEGRASE"/>
    <property type="match status" value="1"/>
</dbReference>
<dbReference type="InterPro" id="IPR005312">
    <property type="entry name" value="DUF1759"/>
</dbReference>
<dbReference type="InterPro" id="IPR021109">
    <property type="entry name" value="Peptidase_aspartic_dom_sf"/>
</dbReference>
<dbReference type="InterPro" id="IPR041588">
    <property type="entry name" value="Integrase_H2C2"/>
</dbReference>
<name>A0ABR3H3U9_LOXSC</name>
<accession>A0ABR3H3U9</accession>
<dbReference type="Pfam" id="PF18701">
    <property type="entry name" value="DUF5641"/>
    <property type="match status" value="1"/>
</dbReference>
<dbReference type="Gene3D" id="2.40.70.10">
    <property type="entry name" value="Acid Proteases"/>
    <property type="match status" value="1"/>
</dbReference>
<dbReference type="SUPFAM" id="SSF56672">
    <property type="entry name" value="DNA/RNA polymerases"/>
    <property type="match status" value="1"/>
</dbReference>
<dbReference type="CDD" id="cd01644">
    <property type="entry name" value="RT_pepA17"/>
    <property type="match status" value="1"/>
</dbReference>
<dbReference type="Pfam" id="PF03564">
    <property type="entry name" value="DUF1759"/>
    <property type="match status" value="1"/>
</dbReference>
<feature type="compositionally biased region" description="Basic and acidic residues" evidence="1">
    <location>
        <begin position="108"/>
        <end position="118"/>
    </location>
</feature>
<evidence type="ECO:0000259" key="2">
    <source>
        <dbReference type="PROSITE" id="PS50994"/>
    </source>
</evidence>
<dbReference type="InterPro" id="IPR008042">
    <property type="entry name" value="Retrotrans_Pao"/>
</dbReference>
<dbReference type="EMBL" id="JBEUOH010000027">
    <property type="protein sequence ID" value="KAL0859495.1"/>
    <property type="molecule type" value="Genomic_DNA"/>
</dbReference>
<dbReference type="Gene3D" id="3.30.420.10">
    <property type="entry name" value="Ribonuclease H-like superfamily/Ribonuclease H"/>
    <property type="match status" value="1"/>
</dbReference>
<dbReference type="InterPro" id="IPR012337">
    <property type="entry name" value="RNaseH-like_sf"/>
</dbReference>
<keyword evidence="4" id="KW-1185">Reference proteome</keyword>
<protein>
    <recommendedName>
        <fullName evidence="2">Integrase catalytic domain-containing protein</fullName>
    </recommendedName>
</protein>
<gene>
    <name evidence="3" type="ORF">ABMA27_010652</name>
</gene>
<dbReference type="InterPro" id="IPR001584">
    <property type="entry name" value="Integrase_cat-core"/>
</dbReference>
<dbReference type="Proteomes" id="UP001549920">
    <property type="component" value="Unassembled WGS sequence"/>
</dbReference>
<dbReference type="Pfam" id="PF17921">
    <property type="entry name" value="Integrase_H2C2"/>
    <property type="match status" value="1"/>
</dbReference>
<reference evidence="3 4" key="1">
    <citation type="submission" date="2024-06" db="EMBL/GenBank/DDBJ databases">
        <title>A chromosome-level genome assembly of beet webworm, Loxostege sticticalis.</title>
        <authorList>
            <person name="Zhang Y."/>
        </authorList>
    </citation>
    <scope>NUCLEOTIDE SEQUENCE [LARGE SCALE GENOMIC DNA]</scope>
    <source>
        <strain evidence="3">AQ026</strain>
        <tissue evidence="3">Whole body</tissue>
    </source>
</reference>
<dbReference type="InterPro" id="IPR043502">
    <property type="entry name" value="DNA/RNA_pol_sf"/>
</dbReference>
<sequence>MAEEIKVKINLLVDTSSKLTKFVTNTKKTAKAKITRGYLDARLETLNDYWANFTKQYEALISQLNYEELKCEEVDINLNYEVTEEAYLELKTFIADYMHEFKKHDFKSTEKKQKENTDSHTSSVRPKLPPIPIPKFSGDYNDWLSFRDLFKSLIHNDSSLSKIEKHHYLKSSLSGDAELLLKNILLTEANYDDAWKKLEDRYDNKRIIVTNILNRLMNQKKITAESTKGIKDLLDTTSQCLSSLNNLQINTSSWDAIIVHIVVSKLDTESHKLWEQSLGSNTNIPKYTELASFLENRFRTMEMIYNTTHKEFQKREVNKVNQNYQPKVNMKTFATEVDTTCTYCSQNHYICHCKEFATLSVPERQCFVKKNNICFNCLVKGHLVTHCRQSSTCRKCGRRHHTLLHATTLSQTVPTPEVTSAETSEKSTSCNFNEEQFDTCRLNEQVVLATAQIAVKAKNGSIYQLRALIDQGSQASFISEAAAQLLNLDRTSVIGKVSGIANTSVVTTKSVVTLQVHAKQPSTSKFEVSAYVLGKLTSLLPSREIPQDTWSLTKQLDLADPEFHKPGSIDVLLGADVHAHIILEGLHKHDCLIALNSRLGWLISGKVRQADSHKHNVIVTHAKLELDQLLRQFWEVEEQLPHTKKLTPLEVQCEEYFKATHTRNEDGRYIVRLPFNENPPTNLGSTKDLAVRRLQQMERRFTRDPSFKQEYHKFMTEYESQGHMETVPENEKEGNTNLTYYLPHHAVLRPTSLSTKLRVVFDGSAAPETQKSLNDELLIGCSLQPDIRDLITRWRQHQFVLVADIQKMYRQILVSKEDVDYQRIVWRESPNLPIEEYRLLTVTYGTSCAPFLAIRTIQQLANDECLEFPEEAEILKNDVYMDDLMTGTSSEAHAAELQMRLEQLLARGGFPLHKWASNSDLVLNQIPNNKCNESQDTINIKIEDKVKTLGITWNSQSDCFELKFSLEPTAKNVTKRNVLSAIAKTFDPLGWLAPAIITLKIFMQKLWLAGLDWDEELPQQLRDEWLTYLSNFTLTEGIQFPRWLNITENTSRVELHGFSDASCAAYACVVYLRVFDGDRVHVNLIMSKAKVAPVKQVSLPRLELCGSVLLARMLNHLKTLLQIEDENVFAWSDSTIVLAWLRKTPSAWTTFVANRTSEILTLTNSSQWSHIDSANNPADVASRGLSPIDLQSSKLWWEGPAFLKEPTVSFDRNVILPETNLESKVKLCANVTVNEPDNDVQNYLNRFSTLSKLIRVTAYCLRFIHNCKLKTKNKCTYLTSDEIKNSLIVCTRLSQSVNFKEDIDLLSQGKPVHKSSKIYTLNPYLDDDQLLRVGGRLCNARVPTYTKSPIVLSNHCNFAKLVVLNAHANTLHGGNQLTLNYIRQRYWIVRVKNLVKSVIQKCITCYKFKAVPLAPFMGNLPEFRVNPGRPFLTSGVDFAGPFTLKMFSGRCKKTYKAYVSLFVCTVTKAIHLELVTDLTSSAFLAAFKRFTSRRGNCRDIWSDCGTNFVGASRELDLAFKHLKSNVVAEIAELLANDHTTWHFIPPGTPHFGGLWESGVKSIKGHLKRVVGLTILTYEEFTTLLTQVEACVNSRPLTLISSSLDEPPLTPGHFLIGGPLVAVPEPSLVDTKLSPLDRWNMIQKMLQCLWQRWQSEYLTSLQHRYKWNVAQPSIALDSIVLVKDDRLPPGKWLLARVIERHPGSDGITRVVTLKTSNSCFKRPVTKLCPLPLGDSESVI</sequence>
<dbReference type="PANTHER" id="PTHR47331">
    <property type="entry name" value="PHD-TYPE DOMAIN-CONTAINING PROTEIN"/>
    <property type="match status" value="1"/>
</dbReference>
<organism evidence="3 4">
    <name type="scientific">Loxostege sticticalis</name>
    <name type="common">Beet webworm moth</name>
    <dbReference type="NCBI Taxonomy" id="481309"/>
    <lineage>
        <taxon>Eukaryota</taxon>
        <taxon>Metazoa</taxon>
        <taxon>Ecdysozoa</taxon>
        <taxon>Arthropoda</taxon>
        <taxon>Hexapoda</taxon>
        <taxon>Insecta</taxon>
        <taxon>Pterygota</taxon>
        <taxon>Neoptera</taxon>
        <taxon>Endopterygota</taxon>
        <taxon>Lepidoptera</taxon>
        <taxon>Glossata</taxon>
        <taxon>Ditrysia</taxon>
        <taxon>Pyraloidea</taxon>
        <taxon>Crambidae</taxon>
        <taxon>Pyraustinae</taxon>
        <taxon>Loxostege</taxon>
    </lineage>
</organism>
<dbReference type="InterPro" id="IPR040676">
    <property type="entry name" value="DUF5641"/>
</dbReference>
<evidence type="ECO:0000256" key="1">
    <source>
        <dbReference type="SAM" id="MobiDB-lite"/>
    </source>
</evidence>
<proteinExistence type="predicted"/>